<name>A0A3B0XMV4_9ZZZZ</name>
<dbReference type="SUPFAM" id="SSF52172">
    <property type="entry name" value="CheY-like"/>
    <property type="match status" value="1"/>
</dbReference>
<evidence type="ECO:0000259" key="4">
    <source>
        <dbReference type="PROSITE" id="PS50110"/>
    </source>
</evidence>
<dbReference type="InterPro" id="IPR016032">
    <property type="entry name" value="Sig_transdc_resp-reg_C-effctor"/>
</dbReference>
<dbReference type="PRINTS" id="PR00038">
    <property type="entry name" value="HTHLUXR"/>
</dbReference>
<dbReference type="PROSITE" id="PS00622">
    <property type="entry name" value="HTH_LUXR_1"/>
    <property type="match status" value="1"/>
</dbReference>
<dbReference type="PROSITE" id="PS50043">
    <property type="entry name" value="HTH_LUXR_2"/>
    <property type="match status" value="1"/>
</dbReference>
<dbReference type="SUPFAM" id="SSF46894">
    <property type="entry name" value="C-terminal effector domain of the bipartite response regulators"/>
    <property type="match status" value="1"/>
</dbReference>
<reference evidence="5" key="1">
    <citation type="submission" date="2018-06" db="EMBL/GenBank/DDBJ databases">
        <authorList>
            <person name="Zhirakovskaya E."/>
        </authorList>
    </citation>
    <scope>NUCLEOTIDE SEQUENCE</scope>
</reference>
<dbReference type="GO" id="GO:0006355">
    <property type="term" value="P:regulation of DNA-templated transcription"/>
    <property type="evidence" value="ECO:0007669"/>
    <property type="project" value="InterPro"/>
</dbReference>
<dbReference type="CDD" id="cd06170">
    <property type="entry name" value="LuxR_C_like"/>
    <property type="match status" value="1"/>
</dbReference>
<dbReference type="SMART" id="SM00421">
    <property type="entry name" value="HTH_LUXR"/>
    <property type="match status" value="1"/>
</dbReference>
<dbReference type="GO" id="GO:0000160">
    <property type="term" value="P:phosphorelay signal transduction system"/>
    <property type="evidence" value="ECO:0007669"/>
    <property type="project" value="InterPro"/>
</dbReference>
<dbReference type="GO" id="GO:0003677">
    <property type="term" value="F:DNA binding"/>
    <property type="evidence" value="ECO:0007669"/>
    <property type="project" value="UniProtKB-KW"/>
</dbReference>
<gene>
    <name evidence="5" type="ORF">MNBD_GAMMA09-929</name>
</gene>
<protein>
    <recommendedName>
        <fullName evidence="6">Two-component transcriptional response regulator, LuxR family</fullName>
    </recommendedName>
</protein>
<dbReference type="Pfam" id="PF00196">
    <property type="entry name" value="GerE"/>
    <property type="match status" value="1"/>
</dbReference>
<dbReference type="PANTHER" id="PTHR43214">
    <property type="entry name" value="TWO-COMPONENT RESPONSE REGULATOR"/>
    <property type="match status" value="1"/>
</dbReference>
<keyword evidence="2" id="KW-0238">DNA-binding</keyword>
<evidence type="ECO:0000256" key="2">
    <source>
        <dbReference type="ARBA" id="ARBA00023125"/>
    </source>
</evidence>
<feature type="domain" description="HTH luxR-type" evidence="3">
    <location>
        <begin position="148"/>
        <end position="213"/>
    </location>
</feature>
<dbReference type="InterPro" id="IPR039420">
    <property type="entry name" value="WalR-like"/>
</dbReference>
<proteinExistence type="predicted"/>
<dbReference type="PROSITE" id="PS50110">
    <property type="entry name" value="RESPONSE_REGULATORY"/>
    <property type="match status" value="1"/>
</dbReference>
<organism evidence="5">
    <name type="scientific">hydrothermal vent metagenome</name>
    <dbReference type="NCBI Taxonomy" id="652676"/>
    <lineage>
        <taxon>unclassified sequences</taxon>
        <taxon>metagenomes</taxon>
        <taxon>ecological metagenomes</taxon>
    </lineage>
</organism>
<dbReference type="AlphaFoldDB" id="A0A3B0XMV4"/>
<evidence type="ECO:0008006" key="6">
    <source>
        <dbReference type="Google" id="ProtNLM"/>
    </source>
</evidence>
<dbReference type="CDD" id="cd17535">
    <property type="entry name" value="REC_NarL-like"/>
    <property type="match status" value="1"/>
</dbReference>
<accession>A0A3B0XMV4</accession>
<dbReference type="SMART" id="SM00448">
    <property type="entry name" value="REC"/>
    <property type="match status" value="1"/>
</dbReference>
<dbReference type="InterPro" id="IPR058245">
    <property type="entry name" value="NreC/VraR/RcsB-like_REC"/>
</dbReference>
<dbReference type="EMBL" id="UOFI01000056">
    <property type="protein sequence ID" value="VAW64537.1"/>
    <property type="molecule type" value="Genomic_DNA"/>
</dbReference>
<dbReference type="InterPro" id="IPR011006">
    <property type="entry name" value="CheY-like_superfamily"/>
</dbReference>
<dbReference type="Gene3D" id="3.40.50.2300">
    <property type="match status" value="1"/>
</dbReference>
<keyword evidence="1" id="KW-0597">Phosphoprotein</keyword>
<evidence type="ECO:0000256" key="1">
    <source>
        <dbReference type="ARBA" id="ARBA00022553"/>
    </source>
</evidence>
<dbReference type="PANTHER" id="PTHR43214:SF43">
    <property type="entry name" value="TWO-COMPONENT RESPONSE REGULATOR"/>
    <property type="match status" value="1"/>
</dbReference>
<sequence length="217" mass="24202">MKPDLGRRKILLVDDHAVVRAGFRHLLEKDNDFDILEVDSAERACQVYAEFQPHAVVMDLVMPGMGGLEGVRHLHAKDNNAKILVLSMRDDIAYVSRATLAGASGYLTKRCAAEELSRAVNIVMNGHKYLSEDVCTDDEGDEHVLKSDKEKIKALSEREFEIFCLLAEGQSVVKISTDLHLSPKTVSNHRTRILSKLRATNIVEITRLAIRNGLLEA</sequence>
<evidence type="ECO:0000259" key="3">
    <source>
        <dbReference type="PROSITE" id="PS50043"/>
    </source>
</evidence>
<feature type="domain" description="Response regulatory" evidence="4">
    <location>
        <begin position="9"/>
        <end position="124"/>
    </location>
</feature>
<dbReference type="InterPro" id="IPR000792">
    <property type="entry name" value="Tscrpt_reg_LuxR_C"/>
</dbReference>
<dbReference type="Pfam" id="PF00072">
    <property type="entry name" value="Response_reg"/>
    <property type="match status" value="1"/>
</dbReference>
<evidence type="ECO:0000313" key="5">
    <source>
        <dbReference type="EMBL" id="VAW64537.1"/>
    </source>
</evidence>
<dbReference type="InterPro" id="IPR001789">
    <property type="entry name" value="Sig_transdc_resp-reg_receiver"/>
</dbReference>